<evidence type="ECO:0000256" key="2">
    <source>
        <dbReference type="ARBA" id="ARBA00023002"/>
    </source>
</evidence>
<dbReference type="InterPro" id="IPR036291">
    <property type="entry name" value="NAD(P)-bd_dom_sf"/>
</dbReference>
<dbReference type="Pfam" id="PF13561">
    <property type="entry name" value="adh_short_C2"/>
    <property type="match status" value="1"/>
</dbReference>
<dbReference type="InterPro" id="IPR020904">
    <property type="entry name" value="Sc_DH/Rdtase_CS"/>
</dbReference>
<dbReference type="Gene3D" id="3.40.50.720">
    <property type="entry name" value="NAD(P)-binding Rossmann-like Domain"/>
    <property type="match status" value="1"/>
</dbReference>
<comment type="similarity">
    <text evidence="1">Belongs to the short-chain dehydrogenases/reductases (SDR) family.</text>
</comment>
<dbReference type="PRINTS" id="PR00080">
    <property type="entry name" value="SDRFAMILY"/>
</dbReference>
<dbReference type="PANTHER" id="PTHR24321:SF8">
    <property type="entry name" value="ESTRADIOL 17-BETA-DEHYDROGENASE 8-RELATED"/>
    <property type="match status" value="1"/>
</dbReference>
<dbReference type="RefSeq" id="WP_115274824.1">
    <property type="nucleotide sequence ID" value="NZ_UGUY01000001.1"/>
</dbReference>
<gene>
    <name evidence="3" type="primary">xecD_2</name>
    <name evidence="3" type="ORF">NCTC7914_03904</name>
</gene>
<name>A0A379KP11_PSEPU</name>
<dbReference type="EMBL" id="UGUY01000001">
    <property type="protein sequence ID" value="SUD69756.1"/>
    <property type="molecule type" value="Genomic_DNA"/>
</dbReference>
<dbReference type="PRINTS" id="PR00081">
    <property type="entry name" value="GDHRDH"/>
</dbReference>
<dbReference type="NCBIfam" id="NF005559">
    <property type="entry name" value="PRK07231.1"/>
    <property type="match status" value="1"/>
</dbReference>
<dbReference type="CDD" id="cd05233">
    <property type="entry name" value="SDR_c"/>
    <property type="match status" value="1"/>
</dbReference>
<organism evidence="3 4">
    <name type="scientific">Pseudomonas putida</name>
    <name type="common">Arthrobacter siderocapsulatus</name>
    <dbReference type="NCBI Taxonomy" id="303"/>
    <lineage>
        <taxon>Bacteria</taxon>
        <taxon>Pseudomonadati</taxon>
        <taxon>Pseudomonadota</taxon>
        <taxon>Gammaproteobacteria</taxon>
        <taxon>Pseudomonadales</taxon>
        <taxon>Pseudomonadaceae</taxon>
        <taxon>Pseudomonas</taxon>
    </lineage>
</organism>
<dbReference type="GO" id="GO:0050574">
    <property type="term" value="F:2-(R)-hydroxypropyl-CoM dehydrogenase activity"/>
    <property type="evidence" value="ECO:0007669"/>
    <property type="project" value="UniProtKB-EC"/>
</dbReference>
<accession>A0A379KP11</accession>
<evidence type="ECO:0000313" key="3">
    <source>
        <dbReference type="EMBL" id="SUD69756.1"/>
    </source>
</evidence>
<evidence type="ECO:0000256" key="1">
    <source>
        <dbReference type="ARBA" id="ARBA00006484"/>
    </source>
</evidence>
<dbReference type="EC" id="1.1.1.268" evidence="3"/>
<reference evidence="3 4" key="1">
    <citation type="submission" date="2018-06" db="EMBL/GenBank/DDBJ databases">
        <authorList>
            <consortium name="Pathogen Informatics"/>
            <person name="Doyle S."/>
        </authorList>
    </citation>
    <scope>NUCLEOTIDE SEQUENCE [LARGE SCALE GENOMIC DNA]</scope>
    <source>
        <strain evidence="3 4">NCTC7914</strain>
    </source>
</reference>
<dbReference type="PANTHER" id="PTHR24321">
    <property type="entry name" value="DEHYDROGENASES, SHORT CHAIN"/>
    <property type="match status" value="1"/>
</dbReference>
<dbReference type="InterPro" id="IPR002347">
    <property type="entry name" value="SDR_fam"/>
</dbReference>
<dbReference type="FunFam" id="3.40.50.720:FF:000084">
    <property type="entry name" value="Short-chain dehydrogenase reductase"/>
    <property type="match status" value="1"/>
</dbReference>
<dbReference type="SUPFAM" id="SSF51735">
    <property type="entry name" value="NAD(P)-binding Rossmann-fold domains"/>
    <property type="match status" value="1"/>
</dbReference>
<sequence>MTINRDVVDTLLRLDGKVALITGAASGIGRAQVELFRAAGAKVAALDIDAHGLEALRASRDDHLLTLPVDLREPHSVKACVEAVQQELGGIDILCNTAGVLDGFKRCLDTDDELWDRTIDINVGSLFRLTREVLPHMLANGAGVIVNISSTAGLFAGGGGTAYTTSKHAVLGFTKQLSYDYGRQGIRANAICPGMIETSMTNDVLADSDSKFNKVVRSVPAGRVGTPQDIANVALFLASDAAQFIHGASFVVDGGLTIK</sequence>
<dbReference type="AlphaFoldDB" id="A0A379KP11"/>
<evidence type="ECO:0000313" key="4">
    <source>
        <dbReference type="Proteomes" id="UP000254602"/>
    </source>
</evidence>
<proteinExistence type="inferred from homology"/>
<keyword evidence="2 3" id="KW-0560">Oxidoreductase</keyword>
<protein>
    <submittedName>
        <fullName evidence="3">Short-chain dehydrogenase/reductase SDR</fullName>
        <ecNumber evidence="3">1.1.1.268</ecNumber>
    </submittedName>
</protein>
<dbReference type="PROSITE" id="PS00061">
    <property type="entry name" value="ADH_SHORT"/>
    <property type="match status" value="1"/>
</dbReference>
<dbReference type="Proteomes" id="UP000254602">
    <property type="component" value="Unassembled WGS sequence"/>
</dbReference>